<protein>
    <submittedName>
        <fullName evidence="1">Uncharacterized protein</fullName>
    </submittedName>
</protein>
<dbReference type="EMBL" id="JBANDL010000002">
    <property type="protein sequence ID" value="MEI2453294.1"/>
    <property type="molecule type" value="Genomic_DNA"/>
</dbReference>
<gene>
    <name evidence="1" type="ORF">V2J18_01235</name>
</gene>
<accession>A0ABU8CX05</accession>
<evidence type="ECO:0000313" key="2">
    <source>
        <dbReference type="Proteomes" id="UP001387215"/>
    </source>
</evidence>
<name>A0ABU8CX05_9GAMM</name>
<dbReference type="RefSeq" id="WP_064746059.1">
    <property type="nucleotide sequence ID" value="NZ_JBANDL010000002.1"/>
</dbReference>
<comment type="caution">
    <text evidence="1">The sequence shown here is derived from an EMBL/GenBank/DDBJ whole genome shotgun (WGS) entry which is preliminary data.</text>
</comment>
<sequence length="169" mass="19524">MPFQFHFENPHALHEDGRIGHEFRLRLAFAHREGARLHWIERSDRPYDEDMLAGRWVDMHAVAGARLATFLPWLETSAASGAVELDFVHRVGLRRRPLAQRRLEWWVLALDGPDPDDPDDEERDWALWCGEQRLQCDGAGIAIAHDLEEVERRHGRGRPPYPPGFAPPD</sequence>
<organism evidence="1 2">
    <name type="scientific">Lysobacter firmicutimachus</name>
    <dbReference type="NCBI Taxonomy" id="1792846"/>
    <lineage>
        <taxon>Bacteria</taxon>
        <taxon>Pseudomonadati</taxon>
        <taxon>Pseudomonadota</taxon>
        <taxon>Gammaproteobacteria</taxon>
        <taxon>Lysobacterales</taxon>
        <taxon>Lysobacteraceae</taxon>
        <taxon>Lysobacter</taxon>
    </lineage>
</organism>
<evidence type="ECO:0000313" key="1">
    <source>
        <dbReference type="EMBL" id="MEI2453294.1"/>
    </source>
</evidence>
<dbReference type="Proteomes" id="UP001387215">
    <property type="component" value="Unassembled WGS sequence"/>
</dbReference>
<keyword evidence="2" id="KW-1185">Reference proteome</keyword>
<reference evidence="1 2" key="1">
    <citation type="submission" date="2024-02" db="EMBL/GenBank/DDBJ databases">
        <title>Lysobacter Genome Sequencing and Mining.</title>
        <authorList>
            <person name="Bierman J."/>
            <person name="Walker M.C."/>
        </authorList>
    </citation>
    <scope>NUCLEOTIDE SEQUENCE [LARGE SCALE GENOMIC DNA]</scope>
    <source>
        <strain evidence="1 2">PB6250</strain>
    </source>
</reference>
<proteinExistence type="predicted"/>